<dbReference type="NCBIfam" id="TIGR03596">
    <property type="entry name" value="GTPase_YlqF"/>
    <property type="match status" value="1"/>
</dbReference>
<evidence type="ECO:0000256" key="6">
    <source>
        <dbReference type="SAM" id="MobiDB-lite"/>
    </source>
</evidence>
<evidence type="ECO:0000256" key="1">
    <source>
        <dbReference type="ARBA" id="ARBA00014898"/>
    </source>
</evidence>
<dbReference type="Pfam" id="PF01926">
    <property type="entry name" value="MMR_HSR1"/>
    <property type="match status" value="1"/>
</dbReference>
<evidence type="ECO:0000256" key="3">
    <source>
        <dbReference type="ARBA" id="ARBA00023134"/>
    </source>
</evidence>
<evidence type="ECO:0000256" key="2">
    <source>
        <dbReference type="ARBA" id="ARBA00022741"/>
    </source>
</evidence>
<feature type="domain" description="CP-type G" evidence="7">
    <location>
        <begin position="15"/>
        <end position="178"/>
    </location>
</feature>
<evidence type="ECO:0000256" key="4">
    <source>
        <dbReference type="PIRNR" id="PIRNR006230"/>
    </source>
</evidence>
<gene>
    <name evidence="8" type="ORF">SAMN05421543_10715</name>
</gene>
<dbReference type="InterPro" id="IPR023179">
    <property type="entry name" value="GTP-bd_ortho_bundle_sf"/>
</dbReference>
<dbReference type="InterPro" id="IPR027417">
    <property type="entry name" value="P-loop_NTPase"/>
</dbReference>
<keyword evidence="3 4" id="KW-0342">GTP-binding</keyword>
<dbReference type="Gene3D" id="1.10.1580.10">
    <property type="match status" value="1"/>
</dbReference>
<proteinExistence type="inferred from homology"/>
<dbReference type="GO" id="GO:0005737">
    <property type="term" value="C:cytoplasm"/>
    <property type="evidence" value="ECO:0007669"/>
    <property type="project" value="UniProtKB-SubCell"/>
</dbReference>
<feature type="binding site" evidence="5">
    <location>
        <begin position="131"/>
        <end position="136"/>
    </location>
    <ligand>
        <name>GTP</name>
        <dbReference type="ChEBI" id="CHEBI:37565"/>
    </ligand>
</feature>
<accession>A0A1I7IPB4</accession>
<dbReference type="GO" id="GO:0003924">
    <property type="term" value="F:GTPase activity"/>
    <property type="evidence" value="ECO:0007669"/>
    <property type="project" value="TreeGrafter"/>
</dbReference>
<dbReference type="STRING" id="392015.SAMN05421543_10715"/>
<evidence type="ECO:0000256" key="5">
    <source>
        <dbReference type="PIRSR" id="PIRSR006230-1"/>
    </source>
</evidence>
<dbReference type="Proteomes" id="UP000183508">
    <property type="component" value="Unassembled WGS sequence"/>
</dbReference>
<dbReference type="InterPro" id="IPR016478">
    <property type="entry name" value="GTPase_MTG1"/>
</dbReference>
<keyword evidence="2 4" id="KW-0547">Nucleotide-binding</keyword>
<dbReference type="AlphaFoldDB" id="A0A1I7IPB4"/>
<keyword evidence="9" id="KW-1185">Reference proteome</keyword>
<protein>
    <recommendedName>
        <fullName evidence="1 4">Ribosome biogenesis GTPase A</fullName>
    </recommendedName>
</protein>
<dbReference type="PIRSF" id="PIRSF006230">
    <property type="entry name" value="MG442"/>
    <property type="match status" value="1"/>
</dbReference>
<dbReference type="RefSeq" id="WP_074951278.1">
    <property type="nucleotide sequence ID" value="NZ_FPBV01000007.1"/>
</dbReference>
<dbReference type="CDD" id="cd01856">
    <property type="entry name" value="YlqF"/>
    <property type="match status" value="1"/>
</dbReference>
<feature type="binding site" evidence="5">
    <location>
        <position position="174"/>
    </location>
    <ligand>
        <name>GTP</name>
        <dbReference type="ChEBI" id="CHEBI:37565"/>
    </ligand>
</feature>
<reference evidence="9" key="1">
    <citation type="submission" date="2016-10" db="EMBL/GenBank/DDBJ databases">
        <authorList>
            <person name="Varghese N."/>
        </authorList>
    </citation>
    <scope>NUCLEOTIDE SEQUENCE [LARGE SCALE GENOMIC DNA]</scope>
    <source>
        <strain evidence="9">DSM 17980</strain>
    </source>
</reference>
<dbReference type="GO" id="GO:0005525">
    <property type="term" value="F:GTP binding"/>
    <property type="evidence" value="ECO:0007669"/>
    <property type="project" value="UniProtKB-KW"/>
</dbReference>
<comment type="function">
    <text evidence="4">Required for a late step of 50S ribosomal subunit assembly. Has GTPase activity.</text>
</comment>
<name>A0A1I7IPB4_9BACL</name>
<organism evidence="8 9">
    <name type="scientific">Alicyclobacillus macrosporangiidus</name>
    <dbReference type="NCBI Taxonomy" id="392015"/>
    <lineage>
        <taxon>Bacteria</taxon>
        <taxon>Bacillati</taxon>
        <taxon>Bacillota</taxon>
        <taxon>Bacilli</taxon>
        <taxon>Bacillales</taxon>
        <taxon>Alicyclobacillaceae</taxon>
        <taxon>Alicyclobacillus</taxon>
    </lineage>
</organism>
<dbReference type="InterPro" id="IPR006073">
    <property type="entry name" value="GTP-bd"/>
</dbReference>
<dbReference type="PROSITE" id="PS51721">
    <property type="entry name" value="G_CP"/>
    <property type="match status" value="1"/>
</dbReference>
<sequence>MEPIHWFPGHMAKAKRQMEEALRRVDAVLELVDARLPSASSNPMLRDMLGSRPKVLVMTRMDLADPAATRAWVDHFRRHGQPVVLVDARSGRGIEGILPALEEAAHAVREKEARRGLRPRPLRAMVVGIPNVGKSSLINRLAGRSATKIGDRPGVTQTQQWIRLGKVELLDTPGVLWPKLTDQRAALALAVSGAIKSDVVDRLLVAAYFIVFASRYYPHTLAERYGASPVADTGILDHGDAGGLWQAAEPVLQAIAERRGLRRGGGAWDEERAADLLLREVQTGKLGRLSLEWPPDSPVDAPGPDSAAPETGAPDSLARETAARSDRPAPSRG</sequence>
<comment type="similarity">
    <text evidence="4">Belongs to the TRAFAC class YlqF/YawG GTPase family. MTG1 subfamily.</text>
</comment>
<evidence type="ECO:0000259" key="7">
    <source>
        <dbReference type="PROSITE" id="PS51721"/>
    </source>
</evidence>
<keyword evidence="4" id="KW-0963">Cytoplasm</keyword>
<dbReference type="PANTHER" id="PTHR45782:SF4">
    <property type="entry name" value="MITOCHONDRIAL RIBOSOME-ASSOCIATED GTPASE 1"/>
    <property type="match status" value="1"/>
</dbReference>
<dbReference type="EMBL" id="FPBV01000007">
    <property type="protein sequence ID" value="SFU74742.1"/>
    <property type="molecule type" value="Genomic_DNA"/>
</dbReference>
<comment type="subcellular location">
    <subcellularLocation>
        <location evidence="4">Cytoplasm</location>
    </subcellularLocation>
</comment>
<feature type="region of interest" description="Disordered" evidence="6">
    <location>
        <begin position="289"/>
        <end position="333"/>
    </location>
</feature>
<feature type="compositionally biased region" description="Basic and acidic residues" evidence="6">
    <location>
        <begin position="317"/>
        <end position="333"/>
    </location>
</feature>
<dbReference type="InterPro" id="IPR030378">
    <property type="entry name" value="G_CP_dom"/>
</dbReference>
<dbReference type="PANTHER" id="PTHR45782">
    <property type="entry name" value="MITOCHONDRIAL RIBOSOME-ASSOCIATED GTPASE 1"/>
    <property type="match status" value="1"/>
</dbReference>
<dbReference type="GO" id="GO:0006412">
    <property type="term" value="P:translation"/>
    <property type="evidence" value="ECO:0007669"/>
    <property type="project" value="TreeGrafter"/>
</dbReference>
<dbReference type="Gene3D" id="3.40.50.300">
    <property type="entry name" value="P-loop containing nucleotide triphosphate hydrolases"/>
    <property type="match status" value="1"/>
</dbReference>
<evidence type="ECO:0000313" key="9">
    <source>
        <dbReference type="Proteomes" id="UP000183508"/>
    </source>
</evidence>
<dbReference type="InterPro" id="IPR019991">
    <property type="entry name" value="GTP-bd_ribosome_bgen"/>
</dbReference>
<dbReference type="SUPFAM" id="SSF52540">
    <property type="entry name" value="P-loop containing nucleoside triphosphate hydrolases"/>
    <property type="match status" value="1"/>
</dbReference>
<evidence type="ECO:0000313" key="8">
    <source>
        <dbReference type="EMBL" id="SFU74742.1"/>
    </source>
</evidence>
<dbReference type="FunFam" id="3.40.50.300:FF:000590">
    <property type="entry name" value="Ribosome biogenesis GTPase A"/>
    <property type="match status" value="1"/>
</dbReference>